<dbReference type="Gene3D" id="3.55.40.10">
    <property type="entry name" value="minor pseudopilin epsh domain"/>
    <property type="match status" value="1"/>
</dbReference>
<dbReference type="InterPro" id="IPR045584">
    <property type="entry name" value="Pilin-like"/>
</dbReference>
<keyword evidence="8 11" id="KW-0472">Membrane</keyword>
<evidence type="ECO:0000256" key="3">
    <source>
        <dbReference type="ARBA" id="ARBA00022475"/>
    </source>
</evidence>
<evidence type="ECO:0000256" key="5">
    <source>
        <dbReference type="ARBA" id="ARBA00022519"/>
    </source>
</evidence>
<comment type="similarity">
    <text evidence="9">Belongs to the GSP H family.</text>
</comment>
<accession>A0ABQ3B862</accession>
<feature type="transmembrane region" description="Helical" evidence="11">
    <location>
        <begin position="12"/>
        <end position="34"/>
    </location>
</feature>
<reference evidence="14" key="1">
    <citation type="journal article" date="2019" name="Int. J. Syst. Evol. Microbiol.">
        <title>The Global Catalogue of Microorganisms (GCM) 10K type strain sequencing project: providing services to taxonomists for standard genome sequencing and annotation.</title>
        <authorList>
            <consortium name="The Broad Institute Genomics Platform"/>
            <consortium name="The Broad Institute Genome Sequencing Center for Infectious Disease"/>
            <person name="Wu L."/>
            <person name="Ma J."/>
        </authorList>
    </citation>
    <scope>NUCLEOTIDE SEQUENCE [LARGE SCALE GENOMIC DNA]</scope>
    <source>
        <strain evidence="14">KCTC 22280</strain>
    </source>
</reference>
<organism evidence="13 14">
    <name type="scientific">Marinobacter zhanjiangensis</name>
    <dbReference type="NCBI Taxonomy" id="578215"/>
    <lineage>
        <taxon>Bacteria</taxon>
        <taxon>Pseudomonadati</taxon>
        <taxon>Pseudomonadota</taxon>
        <taxon>Gammaproteobacteria</taxon>
        <taxon>Pseudomonadales</taxon>
        <taxon>Marinobacteraceae</taxon>
        <taxon>Marinobacter</taxon>
    </lineage>
</organism>
<dbReference type="SUPFAM" id="SSF54523">
    <property type="entry name" value="Pili subunits"/>
    <property type="match status" value="1"/>
</dbReference>
<evidence type="ECO:0000256" key="4">
    <source>
        <dbReference type="ARBA" id="ARBA00022481"/>
    </source>
</evidence>
<keyword evidence="4" id="KW-0488">Methylation</keyword>
<protein>
    <recommendedName>
        <fullName evidence="2">Type II secretion system protein H</fullName>
    </recommendedName>
    <alternativeName>
        <fullName evidence="10">General secretion pathway protein H</fullName>
    </alternativeName>
</protein>
<dbReference type="RefSeq" id="WP_189577482.1">
    <property type="nucleotide sequence ID" value="NZ_BMXV01000006.1"/>
</dbReference>
<evidence type="ECO:0000256" key="11">
    <source>
        <dbReference type="SAM" id="Phobius"/>
    </source>
</evidence>
<feature type="domain" description="General secretion pathway GspH" evidence="12">
    <location>
        <begin position="49"/>
        <end position="166"/>
    </location>
</feature>
<keyword evidence="7 11" id="KW-1133">Transmembrane helix</keyword>
<dbReference type="Proteomes" id="UP000601597">
    <property type="component" value="Unassembled WGS sequence"/>
</dbReference>
<sequence length="191" mass="21338">MDEGNSREDGTTLLELMVTLAISVLLFAITTTLWTPVTERVQASSVQTNLQRAFTLARTTAVHRRTIVTLCPTRQDGTCTSDWQLPVTVFLDTENLKKIKSDRQVIKRLTLHDAGRIIPSKSGSSQRRYFQFNPDGTSKGSIGNLTWCPESRTPERANHVRINFGGRLIWSRDRNGDGIVENASGNNIHCP</sequence>
<evidence type="ECO:0000259" key="12">
    <source>
        <dbReference type="Pfam" id="PF12019"/>
    </source>
</evidence>
<keyword evidence="6 11" id="KW-0812">Transmembrane</keyword>
<proteinExistence type="inferred from homology"/>
<evidence type="ECO:0000313" key="13">
    <source>
        <dbReference type="EMBL" id="GGY79588.1"/>
    </source>
</evidence>
<evidence type="ECO:0000256" key="9">
    <source>
        <dbReference type="ARBA" id="ARBA00025772"/>
    </source>
</evidence>
<dbReference type="EMBL" id="BMXV01000006">
    <property type="protein sequence ID" value="GGY79588.1"/>
    <property type="molecule type" value="Genomic_DNA"/>
</dbReference>
<evidence type="ECO:0000256" key="8">
    <source>
        <dbReference type="ARBA" id="ARBA00023136"/>
    </source>
</evidence>
<comment type="caution">
    <text evidence="13">The sequence shown here is derived from an EMBL/GenBank/DDBJ whole genome shotgun (WGS) entry which is preliminary data.</text>
</comment>
<dbReference type="InterPro" id="IPR022346">
    <property type="entry name" value="T2SS_GspH"/>
</dbReference>
<comment type="subcellular location">
    <subcellularLocation>
        <location evidence="1">Cell inner membrane</location>
        <topology evidence="1">Single-pass membrane protein</topology>
    </subcellularLocation>
</comment>
<name>A0ABQ3B862_9GAMM</name>
<evidence type="ECO:0000256" key="7">
    <source>
        <dbReference type="ARBA" id="ARBA00022989"/>
    </source>
</evidence>
<evidence type="ECO:0000313" key="14">
    <source>
        <dbReference type="Proteomes" id="UP000601597"/>
    </source>
</evidence>
<dbReference type="Pfam" id="PF12019">
    <property type="entry name" value="GspH"/>
    <property type="match status" value="1"/>
</dbReference>
<keyword evidence="5" id="KW-0997">Cell inner membrane</keyword>
<gene>
    <name evidence="13" type="primary">fimU</name>
    <name evidence="13" type="ORF">GCM10007071_28860</name>
</gene>
<keyword evidence="14" id="KW-1185">Reference proteome</keyword>
<keyword evidence="3" id="KW-1003">Cell membrane</keyword>
<evidence type="ECO:0000256" key="10">
    <source>
        <dbReference type="ARBA" id="ARBA00030775"/>
    </source>
</evidence>
<evidence type="ECO:0000256" key="2">
    <source>
        <dbReference type="ARBA" id="ARBA00021549"/>
    </source>
</evidence>
<evidence type="ECO:0000256" key="1">
    <source>
        <dbReference type="ARBA" id="ARBA00004377"/>
    </source>
</evidence>
<evidence type="ECO:0000256" key="6">
    <source>
        <dbReference type="ARBA" id="ARBA00022692"/>
    </source>
</evidence>